<dbReference type="InterPro" id="IPR003594">
    <property type="entry name" value="HATPase_dom"/>
</dbReference>
<keyword evidence="6" id="KW-0902">Two-component regulatory system</keyword>
<feature type="domain" description="PAC" evidence="11">
    <location>
        <begin position="95"/>
        <end position="147"/>
    </location>
</feature>
<dbReference type="PROSITE" id="PS50110">
    <property type="entry name" value="RESPONSE_REGULATORY"/>
    <property type="match status" value="1"/>
</dbReference>
<dbReference type="Gene3D" id="1.10.287.130">
    <property type="match status" value="1"/>
</dbReference>
<dbReference type="SUPFAM" id="SSF52172">
    <property type="entry name" value="CheY-like"/>
    <property type="match status" value="1"/>
</dbReference>
<evidence type="ECO:0000259" key="9">
    <source>
        <dbReference type="PROSITE" id="PS50110"/>
    </source>
</evidence>
<dbReference type="PANTHER" id="PTHR43304:SF1">
    <property type="entry name" value="PAC DOMAIN-CONTAINING PROTEIN"/>
    <property type="match status" value="1"/>
</dbReference>
<dbReference type="RefSeq" id="WP_193921654.1">
    <property type="nucleotide sequence ID" value="NZ_JADEWL010000051.1"/>
</dbReference>
<dbReference type="InterPro" id="IPR000700">
    <property type="entry name" value="PAS-assoc_C"/>
</dbReference>
<dbReference type="FunFam" id="3.30.450.20:FF:000099">
    <property type="entry name" value="Sensory box sensor histidine kinase"/>
    <property type="match status" value="1"/>
</dbReference>
<dbReference type="Proteomes" id="UP000620559">
    <property type="component" value="Unassembled WGS sequence"/>
</dbReference>
<feature type="domain" description="PAC" evidence="11">
    <location>
        <begin position="357"/>
        <end position="410"/>
    </location>
</feature>
<evidence type="ECO:0000256" key="7">
    <source>
        <dbReference type="PROSITE-ProRule" id="PRU00169"/>
    </source>
</evidence>
<dbReference type="Gene3D" id="3.30.565.10">
    <property type="entry name" value="Histidine kinase-like ATPase, C-terminal domain"/>
    <property type="match status" value="1"/>
</dbReference>
<evidence type="ECO:0000256" key="5">
    <source>
        <dbReference type="ARBA" id="ARBA00022777"/>
    </source>
</evidence>
<dbReference type="Gene3D" id="3.30.450.20">
    <property type="entry name" value="PAS domain"/>
    <property type="match status" value="4"/>
</dbReference>
<feature type="modified residue" description="4-aspartylphosphate" evidence="7">
    <location>
        <position position="838"/>
    </location>
</feature>
<evidence type="ECO:0000256" key="4">
    <source>
        <dbReference type="ARBA" id="ARBA00022679"/>
    </source>
</evidence>
<dbReference type="EC" id="2.7.13.3" evidence="2"/>
<dbReference type="PROSITE" id="PS50112">
    <property type="entry name" value="PAS"/>
    <property type="match status" value="3"/>
</dbReference>
<feature type="domain" description="PAC" evidence="11">
    <location>
        <begin position="479"/>
        <end position="531"/>
    </location>
</feature>
<dbReference type="SUPFAM" id="SSF55874">
    <property type="entry name" value="ATPase domain of HSP90 chaperone/DNA topoisomerase II/histidine kinase"/>
    <property type="match status" value="1"/>
</dbReference>
<dbReference type="InterPro" id="IPR001789">
    <property type="entry name" value="Sig_transdc_resp-reg_receiver"/>
</dbReference>
<dbReference type="SMART" id="SM00387">
    <property type="entry name" value="HATPase_c"/>
    <property type="match status" value="1"/>
</dbReference>
<dbReference type="CDD" id="cd00156">
    <property type="entry name" value="REC"/>
    <property type="match status" value="1"/>
</dbReference>
<comment type="catalytic activity">
    <reaction evidence="1">
        <text>ATP + protein L-histidine = ADP + protein N-phospho-L-histidine.</text>
        <dbReference type="EC" id="2.7.13.3"/>
    </reaction>
</comment>
<dbReference type="CDD" id="cd00082">
    <property type="entry name" value="HisKA"/>
    <property type="match status" value="1"/>
</dbReference>
<accession>A0A8J7F1A2</accession>
<organism evidence="12 13">
    <name type="scientific">Plectonema cf. radiosum LEGE 06105</name>
    <dbReference type="NCBI Taxonomy" id="945769"/>
    <lineage>
        <taxon>Bacteria</taxon>
        <taxon>Bacillati</taxon>
        <taxon>Cyanobacteriota</taxon>
        <taxon>Cyanophyceae</taxon>
        <taxon>Oscillatoriophycideae</taxon>
        <taxon>Oscillatoriales</taxon>
        <taxon>Microcoleaceae</taxon>
        <taxon>Plectonema</taxon>
    </lineage>
</organism>
<dbReference type="Pfam" id="PF08447">
    <property type="entry name" value="PAS_3"/>
    <property type="match status" value="2"/>
</dbReference>
<feature type="domain" description="PAC" evidence="11">
    <location>
        <begin position="224"/>
        <end position="276"/>
    </location>
</feature>
<dbReference type="PROSITE" id="PS50109">
    <property type="entry name" value="HIS_KIN"/>
    <property type="match status" value="1"/>
</dbReference>
<dbReference type="Pfam" id="PF00072">
    <property type="entry name" value="Response_reg"/>
    <property type="match status" value="1"/>
</dbReference>
<dbReference type="SUPFAM" id="SSF55785">
    <property type="entry name" value="PYP-like sensor domain (PAS domain)"/>
    <property type="match status" value="4"/>
</dbReference>
<evidence type="ECO:0000256" key="2">
    <source>
        <dbReference type="ARBA" id="ARBA00012438"/>
    </source>
</evidence>
<dbReference type="SMART" id="SM00388">
    <property type="entry name" value="HisKA"/>
    <property type="match status" value="1"/>
</dbReference>
<dbReference type="SMART" id="SM00091">
    <property type="entry name" value="PAS"/>
    <property type="match status" value="4"/>
</dbReference>
<keyword evidence="13" id="KW-1185">Reference proteome</keyword>
<dbReference type="Pfam" id="PF00989">
    <property type="entry name" value="PAS"/>
    <property type="match status" value="1"/>
</dbReference>
<dbReference type="InterPro" id="IPR013767">
    <property type="entry name" value="PAS_fold"/>
</dbReference>
<evidence type="ECO:0000313" key="13">
    <source>
        <dbReference type="Proteomes" id="UP000620559"/>
    </source>
</evidence>
<dbReference type="InterPro" id="IPR001610">
    <property type="entry name" value="PAC"/>
</dbReference>
<evidence type="ECO:0000256" key="1">
    <source>
        <dbReference type="ARBA" id="ARBA00000085"/>
    </source>
</evidence>
<dbReference type="PROSITE" id="PS50113">
    <property type="entry name" value="PAC"/>
    <property type="match status" value="4"/>
</dbReference>
<dbReference type="InterPro" id="IPR036097">
    <property type="entry name" value="HisK_dim/P_sf"/>
</dbReference>
<sequence length="906" mass="100896">MHFNAENVDLLALSKVINTTPAEDCFRLLINHVPVGIFQTDNQGKCLFVNPRWLEITGISSEEAMGEGWAKTLHPEDKEEVFCQWYDAAAQGREFAMEYRFCTPSGKVTWVFGNAVAIYNQMGEIRGYLGTLTDITQRKQVEEQLRRTEMLLQEAQRIAKMGSWSSDLTTNEKWWSEQYYRIINLNPGDVMPDVETLINTIVHPEDRDRIYQMVMACIEQGIPYETEVRFLRADDNIGYVFMCGRVERDSQGNLRRYYGITQDISEYKQIELELRENKERYCSVVKSMHEGIVIQQADGSIISCNASAERILGLSTEQIKGRTSVDPRWKTIHEDGSPFPGENHPAMIALHTGKPCSDTVMGVHKPNGELTWILINSEPLFLPGETIPSGAVTSFSDITRRKQAEEKIAEQAQLLDITTDAILVRDLDGYISYCNRSAELIYGWKKQEIIGKTANELLYAEISLELEEALHKVVETGSWQGELHKVTKTGKNIIVASRWTLVRDEAGNPESILTVDTDITDKKQLENQFLRTQRLESLGTLASGVAHDLNNILTPILAIAQLLPLKLSSQNPDCSEMLVMLENSAKRGADLVKQILTFARGNEGKRTVLQVKHLLKDIEQFAKGTFAKSIAIQRNLPQDLLTISADPTQIYQVLMNLVVNARDAMPNGGTITIAAQNQYIDESYTRMNIEAKVGNYVAVIITDTGTGIPAKIIERVFEPFFTTKEPGKGTGLGLSTAIGIVKNHGGFIEVSSKLGKGSQFKVYLPSTQETTIEATEENAVQIGNSELILVVDDEPAICEIIKTTLESHNFNVFTAVDGIEAISTYVQNQKKIHLVLIDMMMQEMDGATAIMTLQQLNPQVQIIAMSGLASTEALIQAAGTGIQGFLAKPFTKSDLLNTINGVLNSD</sequence>
<dbReference type="SMART" id="SM00086">
    <property type="entry name" value="PAC"/>
    <property type="match status" value="4"/>
</dbReference>
<name>A0A8J7F1A2_9CYAN</name>
<dbReference type="InterPro" id="IPR003661">
    <property type="entry name" value="HisK_dim/P_dom"/>
</dbReference>
<dbReference type="Gene3D" id="2.10.70.100">
    <property type="match status" value="1"/>
</dbReference>
<evidence type="ECO:0000313" key="12">
    <source>
        <dbReference type="EMBL" id="MBE9214153.1"/>
    </source>
</evidence>
<protein>
    <recommendedName>
        <fullName evidence="2">histidine kinase</fullName>
        <ecNumber evidence="2">2.7.13.3</ecNumber>
    </recommendedName>
</protein>
<dbReference type="InterPro" id="IPR052162">
    <property type="entry name" value="Sensor_kinase/Photoreceptor"/>
</dbReference>
<feature type="domain" description="Histidine kinase" evidence="8">
    <location>
        <begin position="544"/>
        <end position="768"/>
    </location>
</feature>
<comment type="caution">
    <text evidence="12">The sequence shown here is derived from an EMBL/GenBank/DDBJ whole genome shotgun (WGS) entry which is preliminary data.</text>
</comment>
<dbReference type="SMART" id="SM00448">
    <property type="entry name" value="REC"/>
    <property type="match status" value="1"/>
</dbReference>
<dbReference type="NCBIfam" id="TIGR00229">
    <property type="entry name" value="sensory_box"/>
    <property type="match status" value="3"/>
</dbReference>
<feature type="domain" description="PAS" evidence="10">
    <location>
        <begin position="277"/>
        <end position="325"/>
    </location>
</feature>
<dbReference type="InterPro" id="IPR000014">
    <property type="entry name" value="PAS"/>
</dbReference>
<dbReference type="Pfam" id="PF00512">
    <property type="entry name" value="HisKA"/>
    <property type="match status" value="1"/>
</dbReference>
<dbReference type="GO" id="GO:0000155">
    <property type="term" value="F:phosphorelay sensor kinase activity"/>
    <property type="evidence" value="ECO:0007669"/>
    <property type="project" value="InterPro"/>
</dbReference>
<dbReference type="PANTHER" id="PTHR43304">
    <property type="entry name" value="PHYTOCHROME-LIKE PROTEIN CPH1"/>
    <property type="match status" value="1"/>
</dbReference>
<dbReference type="InterPro" id="IPR035965">
    <property type="entry name" value="PAS-like_dom_sf"/>
</dbReference>
<evidence type="ECO:0000259" key="11">
    <source>
        <dbReference type="PROSITE" id="PS50113"/>
    </source>
</evidence>
<feature type="domain" description="PAS" evidence="10">
    <location>
        <begin position="22"/>
        <end position="93"/>
    </location>
</feature>
<dbReference type="EMBL" id="JADEWL010000051">
    <property type="protein sequence ID" value="MBE9214153.1"/>
    <property type="molecule type" value="Genomic_DNA"/>
</dbReference>
<keyword evidence="5" id="KW-0418">Kinase</keyword>
<feature type="domain" description="Response regulatory" evidence="9">
    <location>
        <begin position="787"/>
        <end position="903"/>
    </location>
</feature>
<evidence type="ECO:0000256" key="3">
    <source>
        <dbReference type="ARBA" id="ARBA00022553"/>
    </source>
</evidence>
<dbReference type="InterPro" id="IPR036890">
    <property type="entry name" value="HATPase_C_sf"/>
</dbReference>
<keyword evidence="3 7" id="KW-0597">Phosphoprotein</keyword>
<dbReference type="CDD" id="cd00130">
    <property type="entry name" value="PAS"/>
    <property type="match status" value="4"/>
</dbReference>
<dbReference type="AlphaFoldDB" id="A0A8J7F1A2"/>
<dbReference type="Pfam" id="PF13426">
    <property type="entry name" value="PAS_9"/>
    <property type="match status" value="1"/>
</dbReference>
<dbReference type="SUPFAM" id="SSF47384">
    <property type="entry name" value="Homodimeric domain of signal transducing histidine kinase"/>
    <property type="match status" value="1"/>
</dbReference>
<dbReference type="InterPro" id="IPR004358">
    <property type="entry name" value="Sig_transdc_His_kin-like_C"/>
</dbReference>
<dbReference type="PRINTS" id="PR00344">
    <property type="entry name" value="BCTRLSENSOR"/>
</dbReference>
<dbReference type="InterPro" id="IPR005467">
    <property type="entry name" value="His_kinase_dom"/>
</dbReference>
<gene>
    <name evidence="12" type="ORF">IQ247_16010</name>
</gene>
<reference evidence="12" key="1">
    <citation type="submission" date="2020-10" db="EMBL/GenBank/DDBJ databases">
        <authorList>
            <person name="Castelo-Branco R."/>
            <person name="Eusebio N."/>
            <person name="Adriana R."/>
            <person name="Vieira A."/>
            <person name="Brugerolle De Fraissinette N."/>
            <person name="Rezende De Castro R."/>
            <person name="Schneider M.P."/>
            <person name="Vasconcelos V."/>
            <person name="Leao P.N."/>
        </authorList>
    </citation>
    <scope>NUCLEOTIDE SEQUENCE</scope>
    <source>
        <strain evidence="12">LEGE 06105</strain>
    </source>
</reference>
<evidence type="ECO:0000259" key="8">
    <source>
        <dbReference type="PROSITE" id="PS50109"/>
    </source>
</evidence>
<evidence type="ECO:0000259" key="10">
    <source>
        <dbReference type="PROSITE" id="PS50112"/>
    </source>
</evidence>
<dbReference type="Gene3D" id="3.40.50.2300">
    <property type="match status" value="1"/>
</dbReference>
<dbReference type="Pfam" id="PF02518">
    <property type="entry name" value="HATPase_c"/>
    <property type="match status" value="1"/>
</dbReference>
<dbReference type="InterPro" id="IPR013655">
    <property type="entry name" value="PAS_fold_3"/>
</dbReference>
<keyword evidence="4" id="KW-0808">Transferase</keyword>
<evidence type="ECO:0000256" key="6">
    <source>
        <dbReference type="ARBA" id="ARBA00023012"/>
    </source>
</evidence>
<proteinExistence type="predicted"/>
<dbReference type="GO" id="GO:0006355">
    <property type="term" value="P:regulation of DNA-templated transcription"/>
    <property type="evidence" value="ECO:0007669"/>
    <property type="project" value="InterPro"/>
</dbReference>
<feature type="domain" description="PAS" evidence="10">
    <location>
        <begin position="407"/>
        <end position="477"/>
    </location>
</feature>
<dbReference type="InterPro" id="IPR011006">
    <property type="entry name" value="CheY-like_superfamily"/>
</dbReference>